<dbReference type="HOGENOM" id="CLU_2791278_0_0_11"/>
<dbReference type="KEGG" id="rpy:Y013_12620"/>
<dbReference type="Proteomes" id="UP000018781">
    <property type="component" value="Chromosome"/>
</dbReference>
<evidence type="ECO:0000313" key="1">
    <source>
        <dbReference type="EMBL" id="AHD23753.1"/>
    </source>
</evidence>
<accession>V9XMZ4</accession>
<reference evidence="1 2" key="1">
    <citation type="journal article" date="2014" name="Genome Announc.">
        <title>Complete Genome of Rhodococcus pyridinivorans SB3094, a Methyl-Ethyl-Ketone-Degrading Bacterium Used for Bioaugmentation.</title>
        <authorList>
            <person name="Dueholm M.S."/>
            <person name="Albertsen M."/>
            <person name="D'Imperio S."/>
            <person name="Tale V.P."/>
            <person name="Lewis D."/>
            <person name="Nielsen P.H."/>
            <person name="Nielsen J.L."/>
        </authorList>
    </citation>
    <scope>NUCLEOTIDE SEQUENCE [LARGE SCALE GENOMIC DNA]</scope>
    <source>
        <strain evidence="1 2">SB3094</strain>
    </source>
</reference>
<evidence type="ECO:0000313" key="2">
    <source>
        <dbReference type="Proteomes" id="UP000018781"/>
    </source>
</evidence>
<protein>
    <submittedName>
        <fullName evidence="1">Uncharacterized protein</fullName>
    </submittedName>
</protein>
<dbReference type="EMBL" id="CP006996">
    <property type="protein sequence ID" value="AHD23753.1"/>
    <property type="molecule type" value="Genomic_DNA"/>
</dbReference>
<dbReference type="AlphaFoldDB" id="V9XMZ4"/>
<name>V9XMZ4_9NOCA</name>
<organism evidence="1 2">
    <name type="scientific">Rhodococcus pyridinivorans SB3094</name>
    <dbReference type="NCBI Taxonomy" id="1435356"/>
    <lineage>
        <taxon>Bacteria</taxon>
        <taxon>Bacillati</taxon>
        <taxon>Actinomycetota</taxon>
        <taxon>Actinomycetes</taxon>
        <taxon>Mycobacteriales</taxon>
        <taxon>Nocardiaceae</taxon>
        <taxon>Rhodococcus</taxon>
    </lineage>
</organism>
<proteinExistence type="predicted"/>
<sequence length="68" mass="7676">MGTFPPQHDSVSVGKYDDEICLARHRGQRAPKFRKNRAKRRSCATRLEICALYDDDILTPCGADAHCL</sequence>
<gene>
    <name evidence="1" type="ORF">Y013_12620</name>
</gene>